<evidence type="ECO:0000313" key="2">
    <source>
        <dbReference type="Proteomes" id="UP001168363"/>
    </source>
</evidence>
<evidence type="ECO:0000313" key="1">
    <source>
        <dbReference type="EMBL" id="MDO3395210.1"/>
    </source>
</evidence>
<reference evidence="1" key="1">
    <citation type="submission" date="2023-06" db="EMBL/GenBank/DDBJ databases">
        <title>Genome sequence of Nocardioides sp. SOB44.</title>
        <authorList>
            <person name="Zhang G."/>
        </authorList>
    </citation>
    <scope>NUCLEOTIDE SEQUENCE</scope>
    <source>
        <strain evidence="1">SOB44</strain>
    </source>
</reference>
<organism evidence="1 2">
    <name type="scientific">Nocardioides cremeus</name>
    <dbReference type="NCBI Taxonomy" id="3058044"/>
    <lineage>
        <taxon>Bacteria</taxon>
        <taxon>Bacillati</taxon>
        <taxon>Actinomycetota</taxon>
        <taxon>Actinomycetes</taxon>
        <taxon>Propionibacteriales</taxon>
        <taxon>Nocardioidaceae</taxon>
        <taxon>Nocardioides</taxon>
    </lineage>
</organism>
<protein>
    <recommendedName>
        <fullName evidence="3">S1 family peptidase</fullName>
    </recommendedName>
</protein>
<sequence length="132" mass="13300">MTSPARPRRSARVAAAIRSVPGRGKRAAVTVALVGATVLAGPLPAAEADGATAASYPVVDEVATAAEDELAAGLAAEYTGAVDGHDVTALVHGVSRRLQGEALSPRLTLLTTEAVSRRALTDHLARGTALPS</sequence>
<dbReference type="EMBL" id="JAULSC010000004">
    <property type="protein sequence ID" value="MDO3395210.1"/>
    <property type="molecule type" value="Genomic_DNA"/>
</dbReference>
<keyword evidence="2" id="KW-1185">Reference proteome</keyword>
<dbReference type="RefSeq" id="WP_302706374.1">
    <property type="nucleotide sequence ID" value="NZ_JAULSC010000004.1"/>
</dbReference>
<evidence type="ECO:0008006" key="3">
    <source>
        <dbReference type="Google" id="ProtNLM"/>
    </source>
</evidence>
<comment type="caution">
    <text evidence="1">The sequence shown here is derived from an EMBL/GenBank/DDBJ whole genome shotgun (WGS) entry which is preliminary data.</text>
</comment>
<name>A0ABT8TMM6_9ACTN</name>
<dbReference type="Proteomes" id="UP001168363">
    <property type="component" value="Unassembled WGS sequence"/>
</dbReference>
<proteinExistence type="predicted"/>
<gene>
    <name evidence="1" type="ORF">QWJ41_05735</name>
</gene>
<accession>A0ABT8TMM6</accession>